<keyword evidence="2" id="KW-1185">Reference proteome</keyword>
<gene>
    <name evidence="1" type="ORF">PDIG_54540</name>
</gene>
<proteinExistence type="predicted"/>
<dbReference type="HOGENOM" id="CLU_3175554_0_0_1"/>
<evidence type="ECO:0000313" key="1">
    <source>
        <dbReference type="EMBL" id="EKV10966.1"/>
    </source>
</evidence>
<dbReference type="InParanoid" id="K9GCI5"/>
<dbReference type="Proteomes" id="UP000009882">
    <property type="component" value="Unassembled WGS sequence"/>
</dbReference>
<comment type="caution">
    <text evidence="1">The sequence shown here is derived from an EMBL/GenBank/DDBJ whole genome shotgun (WGS) entry which is preliminary data.</text>
</comment>
<sequence>MRFRIQMRLHVLFVSMMLSFGYLFSFPSHLLCSLKYTYLWLRRTVSI</sequence>
<dbReference type="EMBL" id="AKCT01000216">
    <property type="protein sequence ID" value="EKV10966.1"/>
    <property type="molecule type" value="Genomic_DNA"/>
</dbReference>
<name>K9GCI5_PEND2</name>
<reference evidence="2" key="1">
    <citation type="journal article" date="2012" name="BMC Genomics">
        <title>Genome sequence of the necrotrophic fungus Penicillium digitatum, the main postharvest pathogen of citrus.</title>
        <authorList>
            <person name="Marcet-Houben M."/>
            <person name="Ballester A.-R."/>
            <person name="de la Fuente B."/>
            <person name="Harries E."/>
            <person name="Marcos J.F."/>
            <person name="Gonzalez-Candelas L."/>
            <person name="Gabaldon T."/>
        </authorList>
    </citation>
    <scope>NUCLEOTIDE SEQUENCE [LARGE SCALE GENOMIC DNA]</scope>
    <source>
        <strain evidence="2">PHI26 / CECT 20796</strain>
    </source>
</reference>
<accession>K9GCI5</accession>
<evidence type="ECO:0000313" key="2">
    <source>
        <dbReference type="Proteomes" id="UP000009882"/>
    </source>
</evidence>
<dbReference type="AlphaFoldDB" id="K9GCI5"/>
<organism evidence="1 2">
    <name type="scientific">Penicillium digitatum (strain PHI26 / CECT 20796)</name>
    <name type="common">Green mold</name>
    <dbReference type="NCBI Taxonomy" id="1170229"/>
    <lineage>
        <taxon>Eukaryota</taxon>
        <taxon>Fungi</taxon>
        <taxon>Dikarya</taxon>
        <taxon>Ascomycota</taxon>
        <taxon>Pezizomycotina</taxon>
        <taxon>Eurotiomycetes</taxon>
        <taxon>Eurotiomycetidae</taxon>
        <taxon>Eurotiales</taxon>
        <taxon>Aspergillaceae</taxon>
        <taxon>Penicillium</taxon>
    </lineage>
</organism>
<protein>
    <submittedName>
        <fullName evidence="1">Uncharacterized protein</fullName>
    </submittedName>
</protein>